<gene>
    <name evidence="1" type="ORF">NC799_11835</name>
</gene>
<dbReference type="SUPFAM" id="SSF143842">
    <property type="entry name" value="YwmB-like"/>
    <property type="match status" value="1"/>
</dbReference>
<reference evidence="1" key="1">
    <citation type="submission" date="2022-06" db="EMBL/GenBank/DDBJ databases">
        <title>Aquibacillus sp. a new bacterium isolated from soil saline samples.</title>
        <authorList>
            <person name="Galisteo C."/>
            <person name="De La Haba R."/>
            <person name="Sanchez-Porro C."/>
            <person name="Ventosa A."/>
        </authorList>
    </citation>
    <scope>NUCLEOTIDE SEQUENCE</scope>
    <source>
        <strain evidence="1">3ASR75-54</strain>
    </source>
</reference>
<evidence type="ECO:0000313" key="2">
    <source>
        <dbReference type="Proteomes" id="UP001145069"/>
    </source>
</evidence>
<dbReference type="AlphaFoldDB" id="A0A9X3WD05"/>
<dbReference type="InterPro" id="IPR014794">
    <property type="entry name" value="DUF1779"/>
</dbReference>
<name>A0A9X3WD05_9BACI</name>
<dbReference type="Pfam" id="PF08680">
    <property type="entry name" value="DUF1779"/>
    <property type="match status" value="1"/>
</dbReference>
<keyword evidence="2" id="KW-1185">Reference proteome</keyword>
<dbReference type="Proteomes" id="UP001145069">
    <property type="component" value="Unassembled WGS sequence"/>
</dbReference>
<proteinExistence type="predicted"/>
<evidence type="ECO:0000313" key="1">
    <source>
        <dbReference type="EMBL" id="MDC3417587.1"/>
    </source>
</evidence>
<protein>
    <submittedName>
        <fullName evidence="1">YwmB family TATA-box binding protein</fullName>
    </submittedName>
</protein>
<dbReference type="Gene3D" id="3.30.360.40">
    <property type="entry name" value="YwmB-like"/>
    <property type="match status" value="1"/>
</dbReference>
<comment type="caution">
    <text evidence="1">The sequence shown here is derived from an EMBL/GenBank/DDBJ whole genome shotgun (WGS) entry which is preliminary data.</text>
</comment>
<sequence length="262" mass="29290">MFGTFQKICTKNGFITFLLIILVFAIIFNQKQAVYAKDIKDDGLLLIDTFEKADIKMERLMLNYTGVVDTFKNTSNVEEVKNEIEQAFSINLSLTSAPDNKDLIKYLGQKTISALPNATIQVTLANVLHENGAYQAHLILSLSSNLTDKTDFVNAYSYLEKSLETISVDSKIKVNIQGTANQKLSHDQQQKVIMDMLSDINASVREGLNEKDVISLTGYSEKINYSLKSNNKPINVQMASRYDSLSGNTVFTIGTPLITMEY</sequence>
<organism evidence="1 2">
    <name type="scientific">Aquibacillus salsiterrae</name>
    <dbReference type="NCBI Taxonomy" id="2950439"/>
    <lineage>
        <taxon>Bacteria</taxon>
        <taxon>Bacillati</taxon>
        <taxon>Bacillota</taxon>
        <taxon>Bacilli</taxon>
        <taxon>Bacillales</taxon>
        <taxon>Bacillaceae</taxon>
        <taxon>Aquibacillus</taxon>
    </lineage>
</organism>
<dbReference type="RefSeq" id="WP_272446656.1">
    <property type="nucleotide sequence ID" value="NZ_JAMQKC010000011.1"/>
</dbReference>
<dbReference type="EMBL" id="JAMQKC010000011">
    <property type="protein sequence ID" value="MDC3417587.1"/>
    <property type="molecule type" value="Genomic_DNA"/>
</dbReference>
<accession>A0A9X3WD05</accession>
<dbReference type="InterPro" id="IPR036209">
    <property type="entry name" value="YwmB-like_sf"/>
</dbReference>